<evidence type="ECO:0000256" key="15">
    <source>
        <dbReference type="ARBA" id="ARBA00030066"/>
    </source>
</evidence>
<dbReference type="InterPro" id="IPR002791">
    <property type="entry name" value="ARMT1-like_metal-bd"/>
</dbReference>
<dbReference type="InterPro" id="IPR036075">
    <property type="entry name" value="ARMT-1-like_metal-bd_sf"/>
</dbReference>
<accession>A0A914VE78</accession>
<feature type="transmembrane region" description="Helical" evidence="20">
    <location>
        <begin position="43"/>
        <end position="66"/>
    </location>
</feature>
<feature type="transmembrane region" description="Helical" evidence="20">
    <location>
        <begin position="120"/>
        <end position="139"/>
    </location>
</feature>
<evidence type="ECO:0000256" key="17">
    <source>
        <dbReference type="ARBA" id="ARBA00032801"/>
    </source>
</evidence>
<comment type="cofactor">
    <cofactor evidence="3">
        <name>Mn(2+)</name>
        <dbReference type="ChEBI" id="CHEBI:29035"/>
    </cofactor>
</comment>
<comment type="similarity">
    <text evidence="6">Belongs to the damage-control phosphatase family. Sugar phosphate phosphatase III subfamily.</text>
</comment>
<comment type="function">
    <text evidence="18">Metal-dependent phosphatase that shows phosphatase activity against several substrates, including fructose-1-phosphate and fructose-6-phosphate. Its preference for fructose-1-phosphate, a strong glycating agent that causes DNA damage rather than a canonical yeast metabolite, suggests a damage-control function in hexose phosphate metabolism. Has also been shown to have O-methyltransferase activity that methylates glutamate residues of target proteins to form gamma-glutamyl methyl ester residues. Possibly methylates PCNA, suggesting it is involved in the DNA damage response.</text>
</comment>
<dbReference type="Gene3D" id="1.20.930.60">
    <property type="match status" value="1"/>
</dbReference>
<dbReference type="PANTHER" id="PTHR12260:SF6">
    <property type="entry name" value="DAMAGE-CONTROL PHOSPHATASE ARMT1"/>
    <property type="match status" value="1"/>
</dbReference>
<evidence type="ECO:0000256" key="6">
    <source>
        <dbReference type="ARBA" id="ARBA00009519"/>
    </source>
</evidence>
<dbReference type="Pfam" id="PF00001">
    <property type="entry name" value="7tm_1"/>
    <property type="match status" value="1"/>
</dbReference>
<keyword evidence="8" id="KW-0533">Nickel</keyword>
<comment type="subcellular location">
    <subcellularLocation>
        <location evidence="5">Membrane</location>
    </subcellularLocation>
</comment>
<dbReference type="Gene3D" id="3.40.50.10880">
    <property type="entry name" value="Uncharacterised protein PF01937, DUF89, domain 3"/>
    <property type="match status" value="1"/>
</dbReference>
<evidence type="ECO:0000256" key="14">
    <source>
        <dbReference type="ARBA" id="ARBA00023211"/>
    </source>
</evidence>
<dbReference type="Pfam" id="PF01937">
    <property type="entry name" value="ARMT1-like_dom"/>
    <property type="match status" value="1"/>
</dbReference>
<organism evidence="22 23">
    <name type="scientific">Plectus sambesii</name>
    <dbReference type="NCBI Taxonomy" id="2011161"/>
    <lineage>
        <taxon>Eukaryota</taxon>
        <taxon>Metazoa</taxon>
        <taxon>Ecdysozoa</taxon>
        <taxon>Nematoda</taxon>
        <taxon>Chromadorea</taxon>
        <taxon>Plectida</taxon>
        <taxon>Plectina</taxon>
        <taxon>Plectoidea</taxon>
        <taxon>Plectidae</taxon>
        <taxon>Plectus</taxon>
    </lineage>
</organism>
<evidence type="ECO:0000256" key="11">
    <source>
        <dbReference type="ARBA" id="ARBA00022801"/>
    </source>
</evidence>
<dbReference type="GO" id="GO:0016791">
    <property type="term" value="F:phosphatase activity"/>
    <property type="evidence" value="ECO:0007669"/>
    <property type="project" value="TreeGrafter"/>
</dbReference>
<evidence type="ECO:0000313" key="22">
    <source>
        <dbReference type="Proteomes" id="UP000887566"/>
    </source>
</evidence>
<evidence type="ECO:0000256" key="20">
    <source>
        <dbReference type="SAM" id="Phobius"/>
    </source>
</evidence>
<keyword evidence="13 20" id="KW-0472">Membrane</keyword>
<feature type="transmembrane region" description="Helical" evidence="20">
    <location>
        <begin position="78"/>
        <end position="99"/>
    </location>
</feature>
<dbReference type="GO" id="GO:0046872">
    <property type="term" value="F:metal ion binding"/>
    <property type="evidence" value="ECO:0007669"/>
    <property type="project" value="UniProtKB-KW"/>
</dbReference>
<evidence type="ECO:0000256" key="18">
    <source>
        <dbReference type="ARBA" id="ARBA00045980"/>
    </source>
</evidence>
<keyword evidence="10" id="KW-0479">Metal-binding</keyword>
<keyword evidence="9 20" id="KW-0812">Transmembrane</keyword>
<feature type="transmembrane region" description="Helical" evidence="20">
    <location>
        <begin position="234"/>
        <end position="256"/>
    </location>
</feature>
<evidence type="ECO:0000256" key="1">
    <source>
        <dbReference type="ARBA" id="ARBA00000807"/>
    </source>
</evidence>
<dbReference type="SUPFAM" id="SSF81321">
    <property type="entry name" value="Family A G protein-coupled receptor-like"/>
    <property type="match status" value="1"/>
</dbReference>
<keyword evidence="14" id="KW-0464">Manganese</keyword>
<dbReference type="SUPFAM" id="SSF111321">
    <property type="entry name" value="AF1104-like"/>
    <property type="match status" value="1"/>
</dbReference>
<name>A0A914VE78_9BILA</name>
<dbReference type="PROSITE" id="PS50262">
    <property type="entry name" value="G_PROTEIN_RECEP_F1_2"/>
    <property type="match status" value="1"/>
</dbReference>
<dbReference type="GO" id="GO:0004930">
    <property type="term" value="F:G protein-coupled receptor activity"/>
    <property type="evidence" value="ECO:0007669"/>
    <property type="project" value="InterPro"/>
</dbReference>
<keyword evidence="11" id="KW-0378">Hydrolase</keyword>
<dbReference type="Proteomes" id="UP000887566">
    <property type="component" value="Unplaced"/>
</dbReference>
<evidence type="ECO:0000256" key="2">
    <source>
        <dbReference type="ARBA" id="ARBA00001326"/>
    </source>
</evidence>
<proteinExistence type="inferred from homology"/>
<dbReference type="InterPro" id="IPR000276">
    <property type="entry name" value="GPCR_Rhodpsn"/>
</dbReference>
<dbReference type="AlphaFoldDB" id="A0A914VE78"/>
<feature type="transmembrane region" description="Helical" evidence="20">
    <location>
        <begin position="167"/>
        <end position="194"/>
    </location>
</feature>
<dbReference type="InterPro" id="IPR039763">
    <property type="entry name" value="ARMT1"/>
</dbReference>
<evidence type="ECO:0000256" key="16">
    <source>
        <dbReference type="ARBA" id="ARBA00030842"/>
    </source>
</evidence>
<feature type="domain" description="G-protein coupled receptors family 1 profile" evidence="21">
    <location>
        <begin position="23"/>
        <end position="287"/>
    </location>
</feature>
<evidence type="ECO:0000256" key="19">
    <source>
        <dbReference type="ARBA" id="ARBA00048809"/>
    </source>
</evidence>
<dbReference type="GO" id="GO:0016020">
    <property type="term" value="C:membrane"/>
    <property type="evidence" value="ECO:0007669"/>
    <property type="project" value="UniProtKB-SubCell"/>
</dbReference>
<evidence type="ECO:0000313" key="23">
    <source>
        <dbReference type="WBParaSite" id="PSAMB.scaffold1845size27347.g15225.t1"/>
    </source>
</evidence>
<evidence type="ECO:0000256" key="3">
    <source>
        <dbReference type="ARBA" id="ARBA00001936"/>
    </source>
</evidence>
<evidence type="ECO:0000256" key="13">
    <source>
        <dbReference type="ARBA" id="ARBA00023136"/>
    </source>
</evidence>
<evidence type="ECO:0000256" key="12">
    <source>
        <dbReference type="ARBA" id="ARBA00022989"/>
    </source>
</evidence>
<evidence type="ECO:0000256" key="9">
    <source>
        <dbReference type="ARBA" id="ARBA00022692"/>
    </source>
</evidence>
<dbReference type="InterPro" id="IPR017452">
    <property type="entry name" value="GPCR_Rhodpsn_7TM"/>
</dbReference>
<comment type="catalytic activity">
    <reaction evidence="19">
        <text>beta-D-fructose 6-phosphate = dihydroxyacetone + D-glyceraldehyde 3-phosphate</text>
        <dbReference type="Rhea" id="RHEA:28002"/>
        <dbReference type="ChEBI" id="CHEBI:16016"/>
        <dbReference type="ChEBI" id="CHEBI:57634"/>
        <dbReference type="ChEBI" id="CHEBI:59776"/>
    </reaction>
</comment>
<keyword evidence="12 20" id="KW-1133">Transmembrane helix</keyword>
<evidence type="ECO:0000256" key="4">
    <source>
        <dbReference type="ARBA" id="ARBA00001967"/>
    </source>
</evidence>
<comment type="catalytic activity">
    <reaction evidence="2">
        <text>beta-D-fructose 1-phosphate + H2O = D-fructose + phosphate</text>
        <dbReference type="Rhea" id="RHEA:35603"/>
        <dbReference type="ChEBI" id="CHEBI:15377"/>
        <dbReference type="ChEBI" id="CHEBI:37721"/>
        <dbReference type="ChEBI" id="CHEBI:43474"/>
        <dbReference type="ChEBI" id="CHEBI:138881"/>
    </reaction>
</comment>
<evidence type="ECO:0000256" key="10">
    <source>
        <dbReference type="ARBA" id="ARBA00022723"/>
    </source>
</evidence>
<keyword evidence="22" id="KW-1185">Reference proteome</keyword>
<evidence type="ECO:0000256" key="5">
    <source>
        <dbReference type="ARBA" id="ARBA00004370"/>
    </source>
</evidence>
<protein>
    <recommendedName>
        <fullName evidence="7">Damage-control phosphatase ARMT1</fullName>
    </recommendedName>
    <alternativeName>
        <fullName evidence="17">Acidic residue methyltransferase 1</fullName>
    </alternativeName>
    <alternativeName>
        <fullName evidence="15">Protein-glutamate O-methyltransferase</fullName>
    </alternativeName>
    <alternativeName>
        <fullName evidence="16">Sugar phosphate phosphatase ARMT1</fullName>
    </alternativeName>
</protein>
<dbReference type="Gene3D" id="1.20.1070.10">
    <property type="entry name" value="Rhodopsin 7-helix transmembrane proteins"/>
    <property type="match status" value="1"/>
</dbReference>
<comment type="catalytic activity">
    <reaction evidence="1">
        <text>L-glutamyl-[protein] + S-adenosyl-L-methionine = [protein]-L-glutamate 5-O-methyl ester + S-adenosyl-L-homocysteine</text>
        <dbReference type="Rhea" id="RHEA:24452"/>
        <dbReference type="Rhea" id="RHEA-COMP:10208"/>
        <dbReference type="Rhea" id="RHEA-COMP:10311"/>
        <dbReference type="ChEBI" id="CHEBI:29973"/>
        <dbReference type="ChEBI" id="CHEBI:57856"/>
        <dbReference type="ChEBI" id="CHEBI:59789"/>
        <dbReference type="ChEBI" id="CHEBI:82795"/>
    </reaction>
</comment>
<dbReference type="WBParaSite" id="PSAMB.scaffold1845size27347.g15225.t1">
    <property type="protein sequence ID" value="PSAMB.scaffold1845size27347.g15225.t1"/>
    <property type="gene ID" value="PSAMB.scaffold1845size27347.g15225"/>
</dbReference>
<feature type="transmembrane region" description="Helical" evidence="20">
    <location>
        <begin position="6"/>
        <end position="31"/>
    </location>
</feature>
<reference evidence="23" key="1">
    <citation type="submission" date="2022-11" db="UniProtKB">
        <authorList>
            <consortium name="WormBaseParasite"/>
        </authorList>
    </citation>
    <scope>IDENTIFICATION</scope>
</reference>
<evidence type="ECO:0000256" key="7">
    <source>
        <dbReference type="ARBA" id="ARBA00017414"/>
    </source>
</evidence>
<sequence>MMLSSHTVYGIVVISVVIFGVCGNLIVFCTYARTSRLRKQHFFTLNLSLMALCLSVFYILPAAYHFLHIRMDGLACNAYAFIAGVLAIGTIHQLAVISIERCLLIARPFSNRSARMRHRLFAVVGVYVTAAISVLPPLIGWSRFLPAEHEWYCGFDYESRTWEARSFLLYLFFMAYAAPLAVIVFAYSTMIVLLRSNRANLPNGHRPRVESFSSQLSSTSRSSELKRQIQVAKLMFLVITVFVVSWTPYAIITFSYNFILELPYSQLAVQTSAIFAKMFVVFTPIVFGLRDHQLREFLTLLLTRFSQRRESRTVYCFRSYAYLTTKDRWPKILAKIVDTTHRQRHNLFAKYGEEGDNDVKAAVHELSELRYLLTTDKPLQLLEDKHEDVDIYNNSLKELQKSMPSGQELSWFKSPWLYTECHLYRRIFGTFMKSRHLKSFDPFSFQKETAFVSSLKFMTIIGDHLREEIENDKSFLPEQRKNTVEKLLQIALWGNKCDLSATGGDNHESEAHPLEQVDELRDYILVNDLEAAYNVLERMEGQKRVDIVLDNAGLELFDDLCLAEYLINSNFAKKVVFHGKAMPWFVSDTTANDFVWTTELLRSSQEKSLAEFGHKWNERMECGEFVFQAHPFWTYPFAYCEMEKYAPDLLADLSQSSFIILKGDLNYRKLVGDRDWPLDTPFLDALRGFLPAPLLALRTLKAETVAGLSQDTIARLAAKFPDNNKDWMVTGEYAVVQLCMSSK</sequence>
<dbReference type="FunFam" id="3.40.50.10880:FF:000005">
    <property type="entry name" value="DUF89-domain-containing protein"/>
    <property type="match status" value="1"/>
</dbReference>
<dbReference type="GO" id="GO:0006974">
    <property type="term" value="P:DNA damage response"/>
    <property type="evidence" value="ECO:0007669"/>
    <property type="project" value="TreeGrafter"/>
</dbReference>
<dbReference type="GO" id="GO:0030643">
    <property type="term" value="P:intracellular phosphate ion homeostasis"/>
    <property type="evidence" value="ECO:0007669"/>
    <property type="project" value="UniProtKB-ARBA"/>
</dbReference>
<comment type="cofactor">
    <cofactor evidence="4">
        <name>Ni(2+)</name>
        <dbReference type="ChEBI" id="CHEBI:49786"/>
    </cofactor>
</comment>
<dbReference type="PRINTS" id="PR00237">
    <property type="entry name" value="GPCRRHODOPSN"/>
</dbReference>
<evidence type="ECO:0000256" key="8">
    <source>
        <dbReference type="ARBA" id="ARBA00022596"/>
    </source>
</evidence>
<evidence type="ECO:0000259" key="21">
    <source>
        <dbReference type="PROSITE" id="PS50262"/>
    </source>
</evidence>
<dbReference type="PANTHER" id="PTHR12260">
    <property type="entry name" value="DAMAGE-CONTROL PHOSPHATASE ARMT1"/>
    <property type="match status" value="1"/>
</dbReference>
<dbReference type="GO" id="GO:0005634">
    <property type="term" value="C:nucleus"/>
    <property type="evidence" value="ECO:0007669"/>
    <property type="project" value="TreeGrafter"/>
</dbReference>
<dbReference type="GO" id="GO:0016462">
    <property type="term" value="F:pyrophosphatase activity"/>
    <property type="evidence" value="ECO:0007669"/>
    <property type="project" value="UniProtKB-ARBA"/>
</dbReference>